<proteinExistence type="predicted"/>
<evidence type="ECO:0000313" key="2">
    <source>
        <dbReference type="Proteomes" id="UP001387215"/>
    </source>
</evidence>
<dbReference type="EMBL" id="JBANDL010000002">
    <property type="protein sequence ID" value="MEI2453125.1"/>
    <property type="molecule type" value="Genomic_DNA"/>
</dbReference>
<keyword evidence="2" id="KW-1185">Reference proteome</keyword>
<evidence type="ECO:0000313" key="1">
    <source>
        <dbReference type="EMBL" id="MEI2453125.1"/>
    </source>
</evidence>
<organism evidence="1 2">
    <name type="scientific">Lysobacter firmicutimachus</name>
    <dbReference type="NCBI Taxonomy" id="1792846"/>
    <lineage>
        <taxon>Bacteria</taxon>
        <taxon>Pseudomonadati</taxon>
        <taxon>Pseudomonadota</taxon>
        <taxon>Gammaproteobacteria</taxon>
        <taxon>Lysobacterales</taxon>
        <taxon>Lysobacteraceae</taxon>
        <taxon>Lysobacter</taxon>
    </lineage>
</organism>
<protein>
    <submittedName>
        <fullName evidence="1">Uncharacterized protein</fullName>
    </submittedName>
</protein>
<gene>
    <name evidence="1" type="ORF">V2J18_00380</name>
</gene>
<accession>A0ABU8CY28</accession>
<reference evidence="1 2" key="1">
    <citation type="submission" date="2024-02" db="EMBL/GenBank/DDBJ databases">
        <title>Lysobacter Genome Sequencing and Mining.</title>
        <authorList>
            <person name="Bierman J."/>
            <person name="Walker M.C."/>
        </authorList>
    </citation>
    <scope>NUCLEOTIDE SEQUENCE [LARGE SCALE GENOMIC DNA]</scope>
    <source>
        <strain evidence="1 2">PB6250</strain>
    </source>
</reference>
<comment type="caution">
    <text evidence="1">The sequence shown here is derived from an EMBL/GenBank/DDBJ whole genome shotgun (WGS) entry which is preliminary data.</text>
</comment>
<name>A0ABU8CY28_9GAMM</name>
<sequence>MTSADTPPSPIHADQANLTGTVCIDYAVALWSGITLEELDSMYASHDIFEVKRSALISALRDGRLEWSDSGAGGVPGKESATGSSVDDLIKQGCVGIHEHSLRFWLAQIGFSELQDVPLRKSRAADWSRGSAAVDLNRDIVIAAMADLLAEAAPETYAVAGRPNAAQIGLAIDVRTKEWFGPDVQGFSSSRKTVSTALRRAQQEVPTRRWN</sequence>
<dbReference type="Proteomes" id="UP001387215">
    <property type="component" value="Unassembled WGS sequence"/>
</dbReference>
<dbReference type="RefSeq" id="WP_336130547.1">
    <property type="nucleotide sequence ID" value="NZ_JBANDL010000002.1"/>
</dbReference>